<reference evidence="2" key="1">
    <citation type="submission" date="2023-06" db="EMBL/GenBank/DDBJ databases">
        <title>Genomic of Parafulvivirga corallium.</title>
        <authorList>
            <person name="Wang G."/>
        </authorList>
    </citation>
    <scope>NUCLEOTIDE SEQUENCE</scope>
    <source>
        <strain evidence="2">BMA10</strain>
    </source>
</reference>
<keyword evidence="1" id="KW-0732">Signal</keyword>
<dbReference type="EMBL" id="JAUJEA010000001">
    <property type="protein sequence ID" value="MDN5200623.1"/>
    <property type="molecule type" value="Genomic_DNA"/>
</dbReference>
<comment type="caution">
    <text evidence="2">The sequence shown here is derived from an EMBL/GenBank/DDBJ whole genome shotgun (WGS) entry which is preliminary data.</text>
</comment>
<feature type="signal peptide" evidence="1">
    <location>
        <begin position="1"/>
        <end position="21"/>
    </location>
</feature>
<feature type="chain" id="PRO_5045605431" evidence="1">
    <location>
        <begin position="22"/>
        <end position="415"/>
    </location>
</feature>
<name>A0ABT8KJJ8_9BACT</name>
<dbReference type="RefSeq" id="WP_346750645.1">
    <property type="nucleotide sequence ID" value="NZ_JAUJEA010000001.1"/>
</dbReference>
<dbReference type="Proteomes" id="UP001172082">
    <property type="component" value="Unassembled WGS sequence"/>
</dbReference>
<evidence type="ECO:0000313" key="3">
    <source>
        <dbReference type="Proteomes" id="UP001172082"/>
    </source>
</evidence>
<keyword evidence="3" id="KW-1185">Reference proteome</keyword>
<accession>A0ABT8KJJ8</accession>
<proteinExistence type="predicted"/>
<protein>
    <submittedName>
        <fullName evidence="2">Uncharacterized protein</fullName>
    </submittedName>
</protein>
<organism evidence="2 3">
    <name type="scientific">Splendidivirga corallicola</name>
    <dbReference type="NCBI Taxonomy" id="3051826"/>
    <lineage>
        <taxon>Bacteria</taxon>
        <taxon>Pseudomonadati</taxon>
        <taxon>Bacteroidota</taxon>
        <taxon>Cytophagia</taxon>
        <taxon>Cytophagales</taxon>
        <taxon>Splendidivirgaceae</taxon>
        <taxon>Splendidivirga</taxon>
    </lineage>
</organism>
<sequence length="415" mass="47485">MKKVQLLKLFLAGLFLFVAIAFQEVEAQSDQGFIYGKITTIDNNTYTGQIRWGKEEAYWLDMFNSSKPRNRNLRYLSRDDREKLEDRHHSWTSRWSNIVVSGWGDRDHTHSFACNFGDIKSIDIIGRERIELELKNGERLDLEGGSNDIGAQIRILDKEIGKLELKWSRIETVEFLDTPANISDKFGEPLYGTVETDEGDFTGFVQWDHDERISTDKLDGDTDDGDVAIAFGKIKSIERDGRGCIIKLQSGREMYLTGSNDVNSGNRGIIVNMPGMGRVDIKWREFRKVTFEKSSKGSGPAYSSFKPTKRLKGVIKTIRGESISGELIYDLDEEFDMEIIQGEQDDIEYLIPLRNISKITPKNYDYTKIELKNGKSVLLTDSQDVTDRNDGVLVFEDKGDPIYIPWDEIEEIKLN</sequence>
<evidence type="ECO:0000313" key="2">
    <source>
        <dbReference type="EMBL" id="MDN5200623.1"/>
    </source>
</evidence>
<evidence type="ECO:0000256" key="1">
    <source>
        <dbReference type="SAM" id="SignalP"/>
    </source>
</evidence>
<gene>
    <name evidence="2" type="ORF">QQ008_04600</name>
</gene>